<protein>
    <submittedName>
        <fullName evidence="2">Uncharacterized protein</fullName>
    </submittedName>
</protein>
<feature type="region of interest" description="Disordered" evidence="1">
    <location>
        <begin position="1"/>
        <end position="55"/>
    </location>
</feature>
<evidence type="ECO:0000313" key="2">
    <source>
        <dbReference type="EMBL" id="OUS43563.1"/>
    </source>
</evidence>
<proteinExistence type="predicted"/>
<gene>
    <name evidence="2" type="ORF">BE221DRAFT_207553</name>
</gene>
<feature type="compositionally biased region" description="Low complexity" evidence="1">
    <location>
        <begin position="1"/>
        <end position="11"/>
    </location>
</feature>
<accession>A0A1Y5I651</accession>
<reference evidence="2" key="1">
    <citation type="submission" date="2017-04" db="EMBL/GenBank/DDBJ databases">
        <title>Population genomics of picophytoplankton unveils novel chromosome hypervariability.</title>
        <authorList>
            <consortium name="DOE Joint Genome Institute"/>
            <person name="Blanc-Mathieu R."/>
            <person name="Krasovec M."/>
            <person name="Hebrard M."/>
            <person name="Yau S."/>
            <person name="Desgranges E."/>
            <person name="Martin J."/>
            <person name="Schackwitz W."/>
            <person name="Kuo A."/>
            <person name="Salin G."/>
            <person name="Donnadieu C."/>
            <person name="Desdevises Y."/>
            <person name="Sanchez-Ferandin S."/>
            <person name="Moreau H."/>
            <person name="Rivals E."/>
            <person name="Grigoriev I.V."/>
            <person name="Grimsley N."/>
            <person name="Eyre-Walker A."/>
            <person name="Piganeau G."/>
        </authorList>
    </citation>
    <scope>NUCLEOTIDE SEQUENCE [LARGE SCALE GENOMIC DNA]</scope>
    <source>
        <strain evidence="2">RCC 1115</strain>
    </source>
</reference>
<evidence type="ECO:0000256" key="1">
    <source>
        <dbReference type="SAM" id="MobiDB-lite"/>
    </source>
</evidence>
<dbReference type="Proteomes" id="UP000195557">
    <property type="component" value="Unassembled WGS sequence"/>
</dbReference>
<dbReference type="AlphaFoldDB" id="A0A1Y5I651"/>
<organism evidence="2">
    <name type="scientific">Ostreococcus tauri</name>
    <name type="common">Marine green alga</name>
    <dbReference type="NCBI Taxonomy" id="70448"/>
    <lineage>
        <taxon>Eukaryota</taxon>
        <taxon>Viridiplantae</taxon>
        <taxon>Chlorophyta</taxon>
        <taxon>Mamiellophyceae</taxon>
        <taxon>Mamiellales</taxon>
        <taxon>Bathycoccaceae</taxon>
        <taxon>Ostreococcus</taxon>
    </lineage>
</organism>
<dbReference type="EMBL" id="KZ155831">
    <property type="protein sequence ID" value="OUS43563.1"/>
    <property type="molecule type" value="Genomic_DNA"/>
</dbReference>
<sequence length="170" mass="19313">MRAHSSPATASSRRRSPCDGRARERVRRCRAFVPPIVPNPNGDDARGHGNADSATLPNIERALRPLGWAIGAERGYDDTPHAYKMFKTRDGMRALEALQERLYVRDERGCRIRRETQSLWYMCCDGVRCRMNEGKHEIIVEMPLELATVRAHVEKAKTIEETIKAANKRG</sequence>
<name>A0A1Y5I651_OSTTA</name>